<accession>A0A5Q2RQ97</accession>
<evidence type="ECO:0000256" key="6">
    <source>
        <dbReference type="ARBA" id="ARBA00023004"/>
    </source>
</evidence>
<dbReference type="Pfam" id="PF13640">
    <property type="entry name" value="2OG-FeII_Oxy_3"/>
    <property type="match status" value="1"/>
</dbReference>
<feature type="domain" description="Fe2OG dioxygenase" evidence="7">
    <location>
        <begin position="85"/>
        <end position="189"/>
    </location>
</feature>
<dbReference type="InterPro" id="IPR005123">
    <property type="entry name" value="Oxoglu/Fe-dep_dioxygenase_dom"/>
</dbReference>
<keyword evidence="9" id="KW-1185">Reference proteome</keyword>
<dbReference type="GO" id="GO:0051213">
    <property type="term" value="F:dioxygenase activity"/>
    <property type="evidence" value="ECO:0007669"/>
    <property type="project" value="UniProtKB-KW"/>
</dbReference>
<reference evidence="8 9" key="1">
    <citation type="submission" date="2019-11" db="EMBL/GenBank/DDBJ databases">
        <authorList>
            <person name="He Y."/>
        </authorList>
    </citation>
    <scope>NUCLEOTIDE SEQUENCE [LARGE SCALE GENOMIC DNA]</scope>
    <source>
        <strain evidence="8 9">SCSIO 58843</strain>
    </source>
</reference>
<evidence type="ECO:0000256" key="5">
    <source>
        <dbReference type="ARBA" id="ARBA00023002"/>
    </source>
</evidence>
<keyword evidence="4" id="KW-0223">Dioxygenase</keyword>
<dbReference type="Gene3D" id="2.60.120.620">
    <property type="entry name" value="q2cbj1_9rhob like domain"/>
    <property type="match status" value="1"/>
</dbReference>
<dbReference type="GO" id="GO:0005506">
    <property type="term" value="F:iron ion binding"/>
    <property type="evidence" value="ECO:0007669"/>
    <property type="project" value="InterPro"/>
</dbReference>
<dbReference type="PROSITE" id="PS51471">
    <property type="entry name" value="FE2OG_OXY"/>
    <property type="match status" value="1"/>
</dbReference>
<dbReference type="GO" id="GO:0031418">
    <property type="term" value="F:L-ascorbic acid binding"/>
    <property type="evidence" value="ECO:0007669"/>
    <property type="project" value="UniProtKB-KW"/>
</dbReference>
<evidence type="ECO:0000256" key="3">
    <source>
        <dbReference type="ARBA" id="ARBA00022896"/>
    </source>
</evidence>
<dbReference type="SMART" id="SM00702">
    <property type="entry name" value="P4Hc"/>
    <property type="match status" value="1"/>
</dbReference>
<keyword evidence="6" id="KW-0408">Iron</keyword>
<keyword evidence="5" id="KW-0560">Oxidoreductase</keyword>
<proteinExistence type="predicted"/>
<dbReference type="AlphaFoldDB" id="A0A5Q2RQ97"/>
<evidence type="ECO:0000256" key="4">
    <source>
        <dbReference type="ARBA" id="ARBA00022964"/>
    </source>
</evidence>
<comment type="cofactor">
    <cofactor evidence="1">
        <name>L-ascorbate</name>
        <dbReference type="ChEBI" id="CHEBI:38290"/>
    </cofactor>
</comment>
<dbReference type="EMBL" id="CP045851">
    <property type="protein sequence ID" value="QGG96070.1"/>
    <property type="molecule type" value="Genomic_DNA"/>
</dbReference>
<evidence type="ECO:0000259" key="7">
    <source>
        <dbReference type="PROSITE" id="PS51471"/>
    </source>
</evidence>
<dbReference type="GO" id="GO:0016705">
    <property type="term" value="F:oxidoreductase activity, acting on paired donors, with incorporation or reduction of molecular oxygen"/>
    <property type="evidence" value="ECO:0007669"/>
    <property type="project" value="InterPro"/>
</dbReference>
<keyword evidence="3" id="KW-0847">Vitamin C</keyword>
<keyword evidence="2" id="KW-0479">Metal-binding</keyword>
<dbReference type="RefSeq" id="WP_153760176.1">
    <property type="nucleotide sequence ID" value="NZ_CP045851.1"/>
</dbReference>
<evidence type="ECO:0000256" key="1">
    <source>
        <dbReference type="ARBA" id="ARBA00001961"/>
    </source>
</evidence>
<dbReference type="Proteomes" id="UP000334019">
    <property type="component" value="Chromosome"/>
</dbReference>
<dbReference type="InterPro" id="IPR006620">
    <property type="entry name" value="Pro_4_hyd_alph"/>
</dbReference>
<protein>
    <submittedName>
        <fullName evidence="8">2OG-Fe(II) oxygenase</fullName>
    </submittedName>
</protein>
<name>A0A5Q2RQ97_9ACTN</name>
<sequence length="193" mass="21565">MNDYRSHVTFDRAFTVRQCQRIVALGDALDVDTASLSGVEVPDDGLRRSRVAWIDQTPDTAWIYDKLAALVVQANRTYRFDLDGFGEDLQYTVYDEPGAFYTWHQDGLVGDVATRKLALVVQLSPATAYEGADLELFDVVADSAPEELAAWHGRVRVQGSVTAFPAFEYHRVTPLRAGVRRSLVVWVSGPPFR</sequence>
<gene>
    <name evidence="8" type="ORF">GH723_13730</name>
</gene>
<evidence type="ECO:0000313" key="9">
    <source>
        <dbReference type="Proteomes" id="UP000334019"/>
    </source>
</evidence>
<dbReference type="KEGG" id="atq:GH723_13730"/>
<organism evidence="8 9">
    <name type="scientific">Actinomarinicola tropica</name>
    <dbReference type="NCBI Taxonomy" id="2789776"/>
    <lineage>
        <taxon>Bacteria</taxon>
        <taxon>Bacillati</taxon>
        <taxon>Actinomycetota</taxon>
        <taxon>Acidimicrobiia</taxon>
        <taxon>Acidimicrobiales</taxon>
        <taxon>Iamiaceae</taxon>
        <taxon>Actinomarinicola</taxon>
    </lineage>
</organism>
<evidence type="ECO:0000256" key="2">
    <source>
        <dbReference type="ARBA" id="ARBA00022723"/>
    </source>
</evidence>
<dbReference type="InterPro" id="IPR044862">
    <property type="entry name" value="Pro_4_hyd_alph_FE2OG_OXY"/>
</dbReference>
<evidence type="ECO:0000313" key="8">
    <source>
        <dbReference type="EMBL" id="QGG96070.1"/>
    </source>
</evidence>